<evidence type="ECO:0008006" key="4">
    <source>
        <dbReference type="Google" id="ProtNLM"/>
    </source>
</evidence>
<dbReference type="VEuPathDB" id="VectorBase:AFAF000035"/>
<dbReference type="Gene3D" id="2.60.40.10">
    <property type="entry name" value="Immunoglobulins"/>
    <property type="match status" value="2"/>
</dbReference>
<dbReference type="SUPFAM" id="SSF48726">
    <property type="entry name" value="Immunoglobulin"/>
    <property type="match status" value="1"/>
</dbReference>
<feature type="region of interest" description="Disordered" evidence="1">
    <location>
        <begin position="210"/>
        <end position="239"/>
    </location>
</feature>
<dbReference type="AlphaFoldDB" id="A0A182PZE2"/>
<dbReference type="InterPro" id="IPR036179">
    <property type="entry name" value="Ig-like_dom_sf"/>
</dbReference>
<evidence type="ECO:0000256" key="1">
    <source>
        <dbReference type="SAM" id="MobiDB-lite"/>
    </source>
</evidence>
<evidence type="ECO:0000313" key="3">
    <source>
        <dbReference type="Proteomes" id="UP000075886"/>
    </source>
</evidence>
<accession>A0A182PZE2</accession>
<dbReference type="Proteomes" id="UP000075886">
    <property type="component" value="Unassembled WGS sequence"/>
</dbReference>
<organism evidence="2 3">
    <name type="scientific">Anopheles farauti</name>
    <dbReference type="NCBI Taxonomy" id="69004"/>
    <lineage>
        <taxon>Eukaryota</taxon>
        <taxon>Metazoa</taxon>
        <taxon>Ecdysozoa</taxon>
        <taxon>Arthropoda</taxon>
        <taxon>Hexapoda</taxon>
        <taxon>Insecta</taxon>
        <taxon>Pterygota</taxon>
        <taxon>Neoptera</taxon>
        <taxon>Endopterygota</taxon>
        <taxon>Diptera</taxon>
        <taxon>Nematocera</taxon>
        <taxon>Culicoidea</taxon>
        <taxon>Culicidae</taxon>
        <taxon>Anophelinae</taxon>
        <taxon>Anopheles</taxon>
    </lineage>
</organism>
<dbReference type="STRING" id="69004.A0A182PZE2"/>
<evidence type="ECO:0000313" key="2">
    <source>
        <dbReference type="EnsemblMetazoa" id="AFAF000035-PA"/>
    </source>
</evidence>
<protein>
    <recommendedName>
        <fullName evidence="4">Ig-like domain-containing protein</fullName>
    </recommendedName>
</protein>
<dbReference type="InterPro" id="IPR013783">
    <property type="entry name" value="Ig-like_fold"/>
</dbReference>
<dbReference type="PANTHER" id="PTHR23278:SF19">
    <property type="entry name" value="OBSCURIN"/>
    <property type="match status" value="1"/>
</dbReference>
<dbReference type="EnsemblMetazoa" id="AFAF000035-RA">
    <property type="protein sequence ID" value="AFAF000035-PA"/>
    <property type="gene ID" value="AFAF000035"/>
</dbReference>
<reference evidence="2" key="2">
    <citation type="submission" date="2020-05" db="UniProtKB">
        <authorList>
            <consortium name="EnsemblMetazoa"/>
        </authorList>
    </citation>
    <scope>IDENTIFICATION</scope>
    <source>
        <strain evidence="2">FAR1</strain>
    </source>
</reference>
<reference evidence="3" key="1">
    <citation type="submission" date="2014-01" db="EMBL/GenBank/DDBJ databases">
        <title>The Genome Sequence of Anopheles farauti FAR1 (V2).</title>
        <authorList>
            <consortium name="The Broad Institute Genomics Platform"/>
            <person name="Neafsey D.E."/>
            <person name="Besansky N."/>
            <person name="Howell P."/>
            <person name="Walton C."/>
            <person name="Young S.K."/>
            <person name="Zeng Q."/>
            <person name="Gargeya S."/>
            <person name="Fitzgerald M."/>
            <person name="Haas B."/>
            <person name="Abouelleil A."/>
            <person name="Allen A.W."/>
            <person name="Alvarado L."/>
            <person name="Arachchi H.M."/>
            <person name="Berlin A.M."/>
            <person name="Chapman S.B."/>
            <person name="Gainer-Dewar J."/>
            <person name="Goldberg J."/>
            <person name="Griggs A."/>
            <person name="Gujja S."/>
            <person name="Hansen M."/>
            <person name="Howarth C."/>
            <person name="Imamovic A."/>
            <person name="Ireland A."/>
            <person name="Larimer J."/>
            <person name="McCowan C."/>
            <person name="Murphy C."/>
            <person name="Pearson M."/>
            <person name="Poon T.W."/>
            <person name="Priest M."/>
            <person name="Roberts A."/>
            <person name="Saif S."/>
            <person name="Shea T."/>
            <person name="Sisk P."/>
            <person name="Sykes S."/>
            <person name="Wortman J."/>
            <person name="Nusbaum C."/>
            <person name="Birren B."/>
        </authorList>
    </citation>
    <scope>NUCLEOTIDE SEQUENCE [LARGE SCALE GENOMIC DNA]</scope>
    <source>
        <strain evidence="3">FAR1</strain>
    </source>
</reference>
<proteinExistence type="predicted"/>
<name>A0A182PZE2_9DIPT</name>
<keyword evidence="3" id="KW-1185">Reference proteome</keyword>
<dbReference type="EMBL" id="AXCN02000183">
    <property type="status" value="NOT_ANNOTATED_CDS"/>
    <property type="molecule type" value="Genomic_DNA"/>
</dbReference>
<dbReference type="PANTHER" id="PTHR23278">
    <property type="entry name" value="SIDESTEP PROTEIN"/>
    <property type="match status" value="1"/>
</dbReference>
<sequence>MMPNRAQIERKRCSVCQQRAPCANKMLMDQVVQHNSKSGVIMSSTALALQTVTRHQAGNYTCIASNVEGDGESNTVDLKVMSRTEANGCAGCLDYGLEFVAPGLLQRVTTDSCRRVRQRQGIRKFRGKLYHPVWGGGRTGPHNTTKRPSFCIHQMKFMYNVHTKSSNGSPSLMQHIPRIESLTYFHLNENIPSPNTFPEVEIVPTLRNGTKTGAAMDGSRPDDSRNVTKQQPATTDRRYHKPICRPDQKKIYGVARNEAAEILCQVDAYPPPESFKWSFNNTAETIDMPQSGYRVHAEQASSLTYTPANLLHVTMAKRRTMGLRRAGPFPVVVNGWETWTGGFAEYSIGESAAHGTPNESPTFGLTC</sequence>